<keyword evidence="1" id="KW-1133">Transmembrane helix</keyword>
<gene>
    <name evidence="2" type="ORF">A3A74_05210</name>
</gene>
<feature type="transmembrane region" description="Helical" evidence="1">
    <location>
        <begin position="294"/>
        <end position="319"/>
    </location>
</feature>
<dbReference type="EMBL" id="MGAF01000052">
    <property type="protein sequence ID" value="OGK39339.1"/>
    <property type="molecule type" value="Genomic_DNA"/>
</dbReference>
<feature type="transmembrane region" description="Helical" evidence="1">
    <location>
        <begin position="161"/>
        <end position="183"/>
    </location>
</feature>
<accession>A0A1F7I7J0</accession>
<evidence type="ECO:0000313" key="3">
    <source>
        <dbReference type="Proteomes" id="UP000179270"/>
    </source>
</evidence>
<feature type="transmembrane region" description="Helical" evidence="1">
    <location>
        <begin position="339"/>
        <end position="356"/>
    </location>
</feature>
<evidence type="ECO:0008006" key="4">
    <source>
        <dbReference type="Google" id="ProtNLM"/>
    </source>
</evidence>
<evidence type="ECO:0000313" key="2">
    <source>
        <dbReference type="EMBL" id="OGK39339.1"/>
    </source>
</evidence>
<name>A0A1F7I7J0_9BACT</name>
<proteinExistence type="predicted"/>
<feature type="transmembrane region" description="Helical" evidence="1">
    <location>
        <begin position="190"/>
        <end position="206"/>
    </location>
</feature>
<dbReference type="STRING" id="1802055.A3A74_05210"/>
<dbReference type="AlphaFoldDB" id="A0A1F7I7J0"/>
<sequence length="369" mass="44158">MILAYLLTLLSLTIYSFSLVDPNITFFQSKWWEVFREKMVYLGYYQRQTSWMLYFFLVVFLFIFHYFFVKKYKKFNPVKLALLIGIILLISYPLLSHDFFNYMFDARIMTFYHQNPYLFKAQDFPSDAWLRFMQWTHRTYPYGLSFLPITLIPSFLSLGKFFLSFLFFKSIFIIFYFLAVFFLNKISKEYAIIFATHPLIIIEGLVNSHNDLIAVSFGIIGIYFLFRPIHNSGSQFIARLFFTFSLGIKYITLPIVFLTNTNVKRNTIIFTVLLGVILYLSMKSEIQAWYFLNLFIFIPFFVQSINRLNIFFFGLLTSYYPYIRLGGWDSFEKVDTKHWIIVFAAILNLLYLLIPYKKIIFKHKNKDPN</sequence>
<feature type="transmembrane region" description="Helical" evidence="1">
    <location>
        <begin position="80"/>
        <end position="100"/>
    </location>
</feature>
<organism evidence="2 3">
    <name type="scientific">Candidatus Roizmanbacteria bacterium RIFCSPLOWO2_01_FULL_35_13</name>
    <dbReference type="NCBI Taxonomy" id="1802055"/>
    <lineage>
        <taxon>Bacteria</taxon>
        <taxon>Candidatus Roizmaniibacteriota</taxon>
    </lineage>
</organism>
<keyword evidence="1" id="KW-0472">Membrane</keyword>
<feature type="transmembrane region" description="Helical" evidence="1">
    <location>
        <begin position="236"/>
        <end position="257"/>
    </location>
</feature>
<comment type="caution">
    <text evidence="2">The sequence shown here is derived from an EMBL/GenBank/DDBJ whole genome shotgun (WGS) entry which is preliminary data.</text>
</comment>
<feature type="transmembrane region" description="Helical" evidence="1">
    <location>
        <begin position="212"/>
        <end position="229"/>
    </location>
</feature>
<feature type="transmembrane region" description="Helical" evidence="1">
    <location>
        <begin position="263"/>
        <end position="282"/>
    </location>
</feature>
<reference evidence="2 3" key="1">
    <citation type="journal article" date="2016" name="Nat. Commun.">
        <title>Thousands of microbial genomes shed light on interconnected biogeochemical processes in an aquifer system.</title>
        <authorList>
            <person name="Anantharaman K."/>
            <person name="Brown C.T."/>
            <person name="Hug L.A."/>
            <person name="Sharon I."/>
            <person name="Castelle C.J."/>
            <person name="Probst A.J."/>
            <person name="Thomas B.C."/>
            <person name="Singh A."/>
            <person name="Wilkins M.J."/>
            <person name="Karaoz U."/>
            <person name="Brodie E.L."/>
            <person name="Williams K.H."/>
            <person name="Hubbard S.S."/>
            <person name="Banfield J.F."/>
        </authorList>
    </citation>
    <scope>NUCLEOTIDE SEQUENCE [LARGE SCALE GENOMIC DNA]</scope>
</reference>
<keyword evidence="1" id="KW-0812">Transmembrane</keyword>
<protein>
    <recommendedName>
        <fullName evidence="4">DUF2029 domain-containing protein</fullName>
    </recommendedName>
</protein>
<dbReference type="Proteomes" id="UP000179270">
    <property type="component" value="Unassembled WGS sequence"/>
</dbReference>
<dbReference type="Pfam" id="PF26314">
    <property type="entry name" value="MptA_B_family"/>
    <property type="match status" value="1"/>
</dbReference>
<evidence type="ECO:0000256" key="1">
    <source>
        <dbReference type="SAM" id="Phobius"/>
    </source>
</evidence>
<feature type="transmembrane region" description="Helical" evidence="1">
    <location>
        <begin position="51"/>
        <end position="68"/>
    </location>
</feature>